<evidence type="ECO:0000313" key="2">
    <source>
        <dbReference type="Proteomes" id="UP000599437"/>
    </source>
</evidence>
<accession>A0ABQ3DJB8</accession>
<dbReference type="Proteomes" id="UP000599437">
    <property type="component" value="Unassembled WGS sequence"/>
</dbReference>
<protein>
    <submittedName>
        <fullName evidence="1">Uncharacterized protein</fullName>
    </submittedName>
</protein>
<evidence type="ECO:0000313" key="1">
    <source>
        <dbReference type="EMBL" id="GHA94372.1"/>
    </source>
</evidence>
<sequence>MSHLPRTIPAAALEGMTAALAAAGLELGPIKPGTRVTRTVQHAGACWELTYMGAKWGWRLVGPGVEHGIGVTDAEEAAAHIAAPPAVEPPARTVHVRIGTHRTAYHPDSACPALNGKPETYRGQEVMPEHQAQAHGLALCGQCDALLTTVPTTYAGVAVPALVRGAWTTPLGDGWRLGVRSTLAAS</sequence>
<dbReference type="EMBL" id="BMVO01000003">
    <property type="protein sequence ID" value="GHA94372.1"/>
    <property type="molecule type" value="Genomic_DNA"/>
</dbReference>
<organism evidence="1 2">
    <name type="scientific">Streptomyces chryseus</name>
    <dbReference type="NCBI Taxonomy" id="68186"/>
    <lineage>
        <taxon>Bacteria</taxon>
        <taxon>Bacillati</taxon>
        <taxon>Actinomycetota</taxon>
        <taxon>Actinomycetes</taxon>
        <taxon>Kitasatosporales</taxon>
        <taxon>Streptomycetaceae</taxon>
        <taxon>Streptomyces</taxon>
    </lineage>
</organism>
<dbReference type="RefSeq" id="WP_138899540.1">
    <property type="nucleotide sequence ID" value="NZ_BMVO01000003.1"/>
</dbReference>
<reference evidence="2" key="1">
    <citation type="journal article" date="2019" name="Int. J. Syst. Evol. Microbiol.">
        <title>The Global Catalogue of Microorganisms (GCM) 10K type strain sequencing project: providing services to taxonomists for standard genome sequencing and annotation.</title>
        <authorList>
            <consortium name="The Broad Institute Genomics Platform"/>
            <consortium name="The Broad Institute Genome Sequencing Center for Infectious Disease"/>
            <person name="Wu L."/>
            <person name="Ma J."/>
        </authorList>
    </citation>
    <scope>NUCLEOTIDE SEQUENCE [LARGE SCALE GENOMIC DNA]</scope>
    <source>
        <strain evidence="2">JCM 4737</strain>
    </source>
</reference>
<gene>
    <name evidence="1" type="ORF">GCM10010346_16420</name>
</gene>
<comment type="caution">
    <text evidence="1">The sequence shown here is derived from an EMBL/GenBank/DDBJ whole genome shotgun (WGS) entry which is preliminary data.</text>
</comment>
<keyword evidence="2" id="KW-1185">Reference proteome</keyword>
<name>A0ABQ3DJB8_9ACTN</name>
<proteinExistence type="predicted"/>